<dbReference type="Proteomes" id="UP001163223">
    <property type="component" value="Chromosome"/>
</dbReference>
<keyword evidence="2" id="KW-1185">Reference proteome</keyword>
<accession>A0ACD4NTT2</accession>
<dbReference type="EMBL" id="CP113520">
    <property type="protein sequence ID" value="WAJ30168.1"/>
    <property type="molecule type" value="Genomic_DNA"/>
</dbReference>
<reference evidence="1" key="1">
    <citation type="submission" date="2022-11" db="EMBL/GenBank/DDBJ databases">
        <title>beta-Carotene-producing bacterium, Jeongeuplla avenae sp. nov., alleviates the salt stress of Arabidopsis seedlings.</title>
        <authorList>
            <person name="Jiang L."/>
            <person name="Lee J."/>
        </authorList>
    </citation>
    <scope>NUCLEOTIDE SEQUENCE</scope>
    <source>
        <strain evidence="1">DY_R2A_6</strain>
    </source>
</reference>
<protein>
    <submittedName>
        <fullName evidence="1">Uncharacterized protein</fullName>
    </submittedName>
</protein>
<evidence type="ECO:0000313" key="1">
    <source>
        <dbReference type="EMBL" id="WAJ30168.1"/>
    </source>
</evidence>
<organism evidence="1 2">
    <name type="scientific">Antarcticirhabdus aurantiaca</name>
    <dbReference type="NCBI Taxonomy" id="2606717"/>
    <lineage>
        <taxon>Bacteria</taxon>
        <taxon>Pseudomonadati</taxon>
        <taxon>Pseudomonadota</taxon>
        <taxon>Alphaproteobacteria</taxon>
        <taxon>Hyphomicrobiales</taxon>
        <taxon>Aurantimonadaceae</taxon>
        <taxon>Antarcticirhabdus</taxon>
    </lineage>
</organism>
<name>A0ACD4NTT2_9HYPH</name>
<sequence length="199" mass="22061">MPDLIGLLLEYRYWIIIPLAILEGPLVAFVAGALAAQNLFSMPVVYLILLAKDVVFEGGIFALGKHGGESSRVRRWLERRKRFSFTADTIRRLWERHGFATMFFAKLSYGLSAPFLLTAGLSGMTYRRFLTLAVPITLAQYAVFMGLGYVVGDRLSAVSDTWTWIGIALAAVAVLILVTVLMAGWSRRKLAAEAEEARS</sequence>
<proteinExistence type="predicted"/>
<evidence type="ECO:0000313" key="2">
    <source>
        <dbReference type="Proteomes" id="UP001163223"/>
    </source>
</evidence>
<gene>
    <name evidence="1" type="ORF">OXU80_08160</name>
</gene>